<protein>
    <recommendedName>
        <fullName evidence="2">HMA domain-containing protein</fullName>
    </recommendedName>
</protein>
<evidence type="ECO:0000259" key="2">
    <source>
        <dbReference type="PROSITE" id="PS50846"/>
    </source>
</evidence>
<accession>A0AAQ3TB20</accession>
<dbReference type="Pfam" id="PF00403">
    <property type="entry name" value="HMA"/>
    <property type="match status" value="1"/>
</dbReference>
<dbReference type="PANTHER" id="PTHR22814:SF364">
    <property type="entry name" value="OS01G0507700 PROTEIN"/>
    <property type="match status" value="1"/>
</dbReference>
<reference evidence="3 4" key="1">
    <citation type="submission" date="2024-02" db="EMBL/GenBank/DDBJ databases">
        <title>High-quality chromosome-scale genome assembly of Pensacola bahiagrass (Paspalum notatum Flugge var. saurae).</title>
        <authorList>
            <person name="Vega J.M."/>
            <person name="Podio M."/>
            <person name="Orjuela J."/>
            <person name="Siena L.A."/>
            <person name="Pessino S.C."/>
            <person name="Combes M.C."/>
            <person name="Mariac C."/>
            <person name="Albertini E."/>
            <person name="Pupilli F."/>
            <person name="Ortiz J.P.A."/>
            <person name="Leblanc O."/>
        </authorList>
    </citation>
    <scope>NUCLEOTIDE SEQUENCE [LARGE SCALE GENOMIC DNA]</scope>
    <source>
        <strain evidence="3">R1</strain>
        <tissue evidence="3">Leaf</tissue>
    </source>
</reference>
<proteinExistence type="predicted"/>
<keyword evidence="4" id="KW-1185">Reference proteome</keyword>
<dbReference type="EMBL" id="CP144748">
    <property type="protein sequence ID" value="WVZ69796.1"/>
    <property type="molecule type" value="Genomic_DNA"/>
</dbReference>
<dbReference type="InterPro" id="IPR006121">
    <property type="entry name" value="HMA_dom"/>
</dbReference>
<dbReference type="GO" id="GO:0046872">
    <property type="term" value="F:metal ion binding"/>
    <property type="evidence" value="ECO:0007669"/>
    <property type="project" value="UniProtKB-KW"/>
</dbReference>
<dbReference type="InterPro" id="IPR036163">
    <property type="entry name" value="HMA_dom_sf"/>
</dbReference>
<dbReference type="AlphaFoldDB" id="A0AAQ3TB20"/>
<evidence type="ECO:0000256" key="1">
    <source>
        <dbReference type="ARBA" id="ARBA00022723"/>
    </source>
</evidence>
<name>A0AAQ3TB20_PASNO</name>
<keyword evidence="1" id="KW-0479">Metal-binding</keyword>
<feature type="domain" description="HMA" evidence="2">
    <location>
        <begin position="29"/>
        <end position="93"/>
    </location>
</feature>
<dbReference type="Gene3D" id="3.30.70.100">
    <property type="match status" value="1"/>
</dbReference>
<dbReference type="PANTHER" id="PTHR22814">
    <property type="entry name" value="COPPER TRANSPORT PROTEIN ATOX1-RELATED"/>
    <property type="match status" value="1"/>
</dbReference>
<organism evidence="3 4">
    <name type="scientific">Paspalum notatum var. saurae</name>
    <dbReference type="NCBI Taxonomy" id="547442"/>
    <lineage>
        <taxon>Eukaryota</taxon>
        <taxon>Viridiplantae</taxon>
        <taxon>Streptophyta</taxon>
        <taxon>Embryophyta</taxon>
        <taxon>Tracheophyta</taxon>
        <taxon>Spermatophyta</taxon>
        <taxon>Magnoliopsida</taxon>
        <taxon>Liliopsida</taxon>
        <taxon>Poales</taxon>
        <taxon>Poaceae</taxon>
        <taxon>PACMAD clade</taxon>
        <taxon>Panicoideae</taxon>
        <taxon>Andropogonodae</taxon>
        <taxon>Paspaleae</taxon>
        <taxon>Paspalinae</taxon>
        <taxon>Paspalum</taxon>
    </lineage>
</organism>
<sequence length="153" mass="16814">MGILDHWSDVCSITETKEALKLKKKKRPMQTVNIKVKMDCEGCERRVKSAVKSMRGVTGVVVNPKQSKLTVTGHVEAAKVLERVKKGTGKAAEMWPYVPYTLTAYPYAGGAYDKKAPAGFVRAAPQAMADPAAPEVKYMNMFNDDNVEACTIM</sequence>
<dbReference type="CDD" id="cd00371">
    <property type="entry name" value="HMA"/>
    <property type="match status" value="1"/>
</dbReference>
<evidence type="ECO:0000313" key="3">
    <source>
        <dbReference type="EMBL" id="WVZ69796.1"/>
    </source>
</evidence>
<evidence type="ECO:0000313" key="4">
    <source>
        <dbReference type="Proteomes" id="UP001341281"/>
    </source>
</evidence>
<gene>
    <name evidence="3" type="ORF">U9M48_018526</name>
</gene>
<dbReference type="PROSITE" id="PS50846">
    <property type="entry name" value="HMA_2"/>
    <property type="match status" value="1"/>
</dbReference>
<dbReference type="Proteomes" id="UP001341281">
    <property type="component" value="Chromosome 04"/>
</dbReference>
<dbReference type="SUPFAM" id="SSF55008">
    <property type="entry name" value="HMA, heavy metal-associated domain"/>
    <property type="match status" value="1"/>
</dbReference>